<accession>A0A4E0PVS5</accession>
<dbReference type="PANTHER" id="PTHR43800:SF1">
    <property type="entry name" value="PEPTIDYL-LYSINE N-ACETYLTRANSFERASE YJAB"/>
    <property type="match status" value="1"/>
</dbReference>
<dbReference type="OrthoDB" id="43754at2157"/>
<organism evidence="4 5">
    <name type="scientific">Methanolobus halotolerans</name>
    <dbReference type="NCBI Taxonomy" id="2052935"/>
    <lineage>
        <taxon>Archaea</taxon>
        <taxon>Methanobacteriati</taxon>
        <taxon>Methanobacteriota</taxon>
        <taxon>Stenosarchaea group</taxon>
        <taxon>Methanomicrobia</taxon>
        <taxon>Methanosarcinales</taxon>
        <taxon>Methanosarcinaceae</taxon>
        <taxon>Methanolobus</taxon>
    </lineage>
</organism>
<keyword evidence="2" id="KW-0012">Acyltransferase</keyword>
<name>A0A4E0PVS5_9EURY</name>
<evidence type="ECO:0000313" key="5">
    <source>
        <dbReference type="Proteomes" id="UP000297295"/>
    </source>
</evidence>
<dbReference type="Proteomes" id="UP000297295">
    <property type="component" value="Unassembled WGS sequence"/>
</dbReference>
<dbReference type="EMBL" id="PGGK01000010">
    <property type="protein sequence ID" value="TGC08331.1"/>
    <property type="molecule type" value="Genomic_DNA"/>
</dbReference>
<comment type="caution">
    <text evidence="4">The sequence shown here is derived from an EMBL/GenBank/DDBJ whole genome shotgun (WGS) entry which is preliminary data.</text>
</comment>
<evidence type="ECO:0000256" key="2">
    <source>
        <dbReference type="ARBA" id="ARBA00023315"/>
    </source>
</evidence>
<evidence type="ECO:0000256" key="1">
    <source>
        <dbReference type="ARBA" id="ARBA00022679"/>
    </source>
</evidence>
<gene>
    <name evidence="4" type="ORF">CUN85_09650</name>
</gene>
<dbReference type="SUPFAM" id="SSF55729">
    <property type="entry name" value="Acyl-CoA N-acyltransferases (Nat)"/>
    <property type="match status" value="1"/>
</dbReference>
<dbReference type="InterPro" id="IPR000182">
    <property type="entry name" value="GNAT_dom"/>
</dbReference>
<dbReference type="RefSeq" id="WP_135390106.1">
    <property type="nucleotide sequence ID" value="NZ_PGGK01000010.1"/>
</dbReference>
<dbReference type="Gene3D" id="3.40.630.30">
    <property type="match status" value="1"/>
</dbReference>
<dbReference type="InterPro" id="IPR016181">
    <property type="entry name" value="Acyl_CoA_acyltransferase"/>
</dbReference>
<dbReference type="Pfam" id="PF13508">
    <property type="entry name" value="Acetyltransf_7"/>
    <property type="match status" value="1"/>
</dbReference>
<protein>
    <submittedName>
        <fullName evidence="4">N-acetyltransferase</fullName>
    </submittedName>
</protein>
<evidence type="ECO:0000259" key="3">
    <source>
        <dbReference type="PROSITE" id="PS51186"/>
    </source>
</evidence>
<dbReference type="CDD" id="cd04301">
    <property type="entry name" value="NAT_SF"/>
    <property type="match status" value="1"/>
</dbReference>
<dbReference type="NCBIfam" id="NF007853">
    <property type="entry name" value="PRK10562.1"/>
    <property type="match status" value="1"/>
</dbReference>
<evidence type="ECO:0000313" key="4">
    <source>
        <dbReference type="EMBL" id="TGC08331.1"/>
    </source>
</evidence>
<proteinExistence type="predicted"/>
<keyword evidence="1 4" id="KW-0808">Transferase</keyword>
<dbReference type="AlphaFoldDB" id="A0A4E0PVS5"/>
<feature type="domain" description="N-acetyltransferase" evidence="3">
    <location>
        <begin position="1"/>
        <end position="143"/>
    </location>
</feature>
<reference evidence="4 5" key="1">
    <citation type="submission" date="2017-11" db="EMBL/GenBank/DDBJ databases">
        <title>Isolation and Characterization of Methanogenic Archaea from Saline Meromictic Lake at Siberia.</title>
        <authorList>
            <person name="Shen Y."/>
            <person name="Huang H.-H."/>
            <person name="Lai M.-C."/>
            <person name="Chen S.-C."/>
        </authorList>
    </citation>
    <scope>NUCLEOTIDE SEQUENCE [LARGE SCALE GENOMIC DNA]</scope>
    <source>
        <strain evidence="4 5">SY-01</strain>
    </source>
</reference>
<dbReference type="PANTHER" id="PTHR43800">
    <property type="entry name" value="PEPTIDYL-LYSINE N-ACETYLTRANSFERASE YJAB"/>
    <property type="match status" value="1"/>
</dbReference>
<dbReference type="GO" id="GO:0016747">
    <property type="term" value="F:acyltransferase activity, transferring groups other than amino-acyl groups"/>
    <property type="evidence" value="ECO:0007669"/>
    <property type="project" value="InterPro"/>
</dbReference>
<dbReference type="PROSITE" id="PS51186">
    <property type="entry name" value="GNAT"/>
    <property type="match status" value="1"/>
</dbReference>
<keyword evidence="5" id="KW-1185">Reference proteome</keyword>
<sequence length="144" mass="16941">MIKNLDIPETETVMDIWLKVNITAHQFIPEHYWIRNYSVVKEQYLPVSTTFVYKEDGMIKAFISVIDNSFIGALFVSEEYQGQGIGKKLLDHCKYLYSGLELSVYTKNIQAINFYKKCGFIIRKKQLNEDSGFWEYIMSWKIEA</sequence>